<evidence type="ECO:0000256" key="6">
    <source>
        <dbReference type="ARBA" id="ARBA00022737"/>
    </source>
</evidence>
<name>A0A6J2SP28_DROHY</name>
<dbReference type="PANTHER" id="PTHR24372">
    <property type="entry name" value="GLYCOPROTEIN HORMONE RECEPTOR"/>
    <property type="match status" value="1"/>
</dbReference>
<evidence type="ECO:0000256" key="14">
    <source>
        <dbReference type="PROSITE-ProRule" id="PRU00124"/>
    </source>
</evidence>
<dbReference type="FunFam" id="1.20.1070.10:FF:000023">
    <property type="entry name" value="Relaxin family peptide receptor 1"/>
    <property type="match status" value="1"/>
</dbReference>
<accession>A0A6J2SP28</accession>
<keyword evidence="18" id="KW-1185">Reference proteome</keyword>
<dbReference type="PROSITE" id="PS51450">
    <property type="entry name" value="LRR"/>
    <property type="match status" value="1"/>
</dbReference>
<dbReference type="SUPFAM" id="SSF52058">
    <property type="entry name" value="L domain-like"/>
    <property type="match status" value="1"/>
</dbReference>
<feature type="transmembrane region" description="Helical" evidence="15">
    <location>
        <begin position="723"/>
        <end position="746"/>
    </location>
</feature>
<dbReference type="RefSeq" id="XP_030079445.1">
    <property type="nucleotide sequence ID" value="XM_030223585.1"/>
</dbReference>
<evidence type="ECO:0000256" key="5">
    <source>
        <dbReference type="ARBA" id="ARBA00022692"/>
    </source>
</evidence>
<keyword evidence="8" id="KW-0297">G-protein coupled receptor</keyword>
<dbReference type="SMART" id="SM00192">
    <property type="entry name" value="LDLa"/>
    <property type="match status" value="1"/>
</dbReference>
<evidence type="ECO:0000259" key="17">
    <source>
        <dbReference type="PROSITE" id="PS50262"/>
    </source>
</evidence>
<gene>
    <name evidence="20" type="primary">LOC115482979</name>
    <name evidence="19" type="synonym">LOC111605698</name>
</gene>
<dbReference type="GO" id="GO:0008528">
    <property type="term" value="F:G protein-coupled peptide receptor activity"/>
    <property type="evidence" value="ECO:0007669"/>
    <property type="project" value="TreeGrafter"/>
</dbReference>
<dbReference type="Pfam" id="PF00001">
    <property type="entry name" value="7tm_1"/>
    <property type="match status" value="1"/>
</dbReference>
<feature type="transmembrane region" description="Helical" evidence="15">
    <location>
        <begin position="475"/>
        <end position="496"/>
    </location>
</feature>
<dbReference type="PANTHER" id="PTHR24372:SF80">
    <property type="entry name" value="FI21465P1-RELATED"/>
    <property type="match status" value="1"/>
</dbReference>
<evidence type="ECO:0000256" key="9">
    <source>
        <dbReference type="ARBA" id="ARBA00023136"/>
    </source>
</evidence>
<dbReference type="InterPro" id="IPR032675">
    <property type="entry name" value="LRR_dom_sf"/>
</dbReference>
<feature type="transmembrane region" description="Helical" evidence="15">
    <location>
        <begin position="508"/>
        <end position="531"/>
    </location>
</feature>
<evidence type="ECO:0000256" key="15">
    <source>
        <dbReference type="SAM" id="Phobius"/>
    </source>
</evidence>
<dbReference type="Gene3D" id="4.10.400.10">
    <property type="entry name" value="Low-density Lipoprotein Receptor"/>
    <property type="match status" value="1"/>
</dbReference>
<feature type="domain" description="G-protein coupled receptors family 1 profile" evidence="17">
    <location>
        <begin position="485"/>
        <end position="743"/>
    </location>
</feature>
<dbReference type="KEGG" id="dhe:115482979"/>
<keyword evidence="12" id="KW-0325">Glycoprotein</keyword>
<dbReference type="Gene3D" id="3.80.10.10">
    <property type="entry name" value="Ribonuclease Inhibitor"/>
    <property type="match status" value="2"/>
</dbReference>
<dbReference type="InterPro" id="IPR000276">
    <property type="entry name" value="GPCR_Rhodpsn"/>
</dbReference>
<dbReference type="AlphaFoldDB" id="A0A6J2SP28"/>
<keyword evidence="9 15" id="KW-0472">Membrane</keyword>
<keyword evidence="10 14" id="KW-1015">Disulfide bond</keyword>
<keyword evidence="13" id="KW-0807">Transducer</keyword>
<dbReference type="GeneID" id="115482979"/>
<dbReference type="Gene3D" id="1.20.1070.10">
    <property type="entry name" value="Rhodopsin 7-helix transmembrane proteins"/>
    <property type="match status" value="1"/>
</dbReference>
<comment type="subcellular location">
    <subcellularLocation>
        <location evidence="1">Cell membrane</location>
        <topology evidence="1">Multi-pass membrane protein</topology>
    </subcellularLocation>
</comment>
<dbReference type="InterPro" id="IPR023415">
    <property type="entry name" value="LDLR_class-A_CS"/>
</dbReference>
<dbReference type="SMART" id="SM00369">
    <property type="entry name" value="LRR_TYP"/>
    <property type="match status" value="10"/>
</dbReference>
<dbReference type="Pfam" id="PF00057">
    <property type="entry name" value="Ldl_recept_a"/>
    <property type="match status" value="1"/>
</dbReference>
<dbReference type="InterPro" id="IPR017452">
    <property type="entry name" value="GPCR_Rhodpsn_7TM"/>
</dbReference>
<feature type="transmembrane region" description="Helical" evidence="15">
    <location>
        <begin position="551"/>
        <end position="572"/>
    </location>
</feature>
<keyword evidence="11 19" id="KW-0675">Receptor</keyword>
<dbReference type="PRINTS" id="PR00237">
    <property type="entry name" value="GPCRRHODOPSN"/>
</dbReference>
<organism evidence="18 20">
    <name type="scientific">Drosophila hydei</name>
    <name type="common">Fruit fly</name>
    <dbReference type="NCBI Taxonomy" id="7224"/>
    <lineage>
        <taxon>Eukaryota</taxon>
        <taxon>Metazoa</taxon>
        <taxon>Ecdysozoa</taxon>
        <taxon>Arthropoda</taxon>
        <taxon>Hexapoda</taxon>
        <taxon>Insecta</taxon>
        <taxon>Pterygota</taxon>
        <taxon>Neoptera</taxon>
        <taxon>Endopterygota</taxon>
        <taxon>Diptera</taxon>
        <taxon>Brachycera</taxon>
        <taxon>Muscomorpha</taxon>
        <taxon>Ephydroidea</taxon>
        <taxon>Drosophilidae</taxon>
        <taxon>Drosophila</taxon>
    </lineage>
</organism>
<evidence type="ECO:0000256" key="4">
    <source>
        <dbReference type="ARBA" id="ARBA00022614"/>
    </source>
</evidence>
<dbReference type="PRINTS" id="PR01739">
    <property type="entry name" value="RELAXINR"/>
</dbReference>
<feature type="transmembrane region" description="Helical" evidence="15">
    <location>
        <begin position="592"/>
        <end position="612"/>
    </location>
</feature>
<dbReference type="CDD" id="cd15137">
    <property type="entry name" value="7tmA_Relaxin_R"/>
    <property type="match status" value="1"/>
</dbReference>
<dbReference type="PROSITE" id="PS50068">
    <property type="entry name" value="LDLRA_2"/>
    <property type="match status" value="1"/>
</dbReference>
<evidence type="ECO:0000256" key="7">
    <source>
        <dbReference type="ARBA" id="ARBA00022989"/>
    </source>
</evidence>
<feature type="transmembrane region" description="Helical" evidence="15">
    <location>
        <begin position="688"/>
        <end position="711"/>
    </location>
</feature>
<dbReference type="GO" id="GO:0009755">
    <property type="term" value="P:hormone-mediated signaling pathway"/>
    <property type="evidence" value="ECO:0007669"/>
    <property type="project" value="TreeGrafter"/>
</dbReference>
<dbReference type="InterPro" id="IPR036055">
    <property type="entry name" value="LDL_receptor-like_sf"/>
</dbReference>
<feature type="transmembrane region" description="Helical" evidence="15">
    <location>
        <begin position="645"/>
        <end position="667"/>
    </location>
</feature>
<dbReference type="CDD" id="cd00112">
    <property type="entry name" value="LDLa"/>
    <property type="match status" value="1"/>
</dbReference>
<dbReference type="SUPFAM" id="SSF57424">
    <property type="entry name" value="LDL receptor-like module"/>
    <property type="match status" value="1"/>
</dbReference>
<dbReference type="Pfam" id="PF00560">
    <property type="entry name" value="LRR_1"/>
    <property type="match status" value="1"/>
</dbReference>
<evidence type="ECO:0000313" key="19">
    <source>
        <dbReference type="RefSeq" id="XP_030079445.1"/>
    </source>
</evidence>
<keyword evidence="3" id="KW-1003">Cell membrane</keyword>
<dbReference type="OMA" id="FEIIHET"/>
<comment type="similarity">
    <text evidence="2">Belongs to the G-protein coupled receptor 1 family.</text>
</comment>
<evidence type="ECO:0000256" key="10">
    <source>
        <dbReference type="ARBA" id="ARBA00023157"/>
    </source>
</evidence>
<dbReference type="GO" id="GO:0005886">
    <property type="term" value="C:plasma membrane"/>
    <property type="evidence" value="ECO:0007669"/>
    <property type="project" value="UniProtKB-SubCell"/>
</dbReference>
<dbReference type="SUPFAM" id="SSF81321">
    <property type="entry name" value="Family A G protein-coupled receptor-like"/>
    <property type="match status" value="1"/>
</dbReference>
<protein>
    <submittedName>
        <fullName evidence="19 20">Relaxin receptor 2</fullName>
    </submittedName>
</protein>
<keyword evidence="6" id="KW-0677">Repeat</keyword>
<evidence type="ECO:0000256" key="12">
    <source>
        <dbReference type="ARBA" id="ARBA00023180"/>
    </source>
</evidence>
<comment type="caution">
    <text evidence="14">Lacks conserved residue(s) required for the propagation of feature annotation.</text>
</comment>
<evidence type="ECO:0000256" key="16">
    <source>
        <dbReference type="SAM" id="SignalP"/>
    </source>
</evidence>
<keyword evidence="4" id="KW-0433">Leucine-rich repeat</keyword>
<dbReference type="InterPro" id="IPR003591">
    <property type="entry name" value="Leu-rich_rpt_typical-subtyp"/>
</dbReference>
<dbReference type="GO" id="GO:0007189">
    <property type="term" value="P:adenylate cyclase-activating G protein-coupled receptor signaling pathway"/>
    <property type="evidence" value="ECO:0007669"/>
    <property type="project" value="TreeGrafter"/>
</dbReference>
<keyword evidence="16" id="KW-0732">Signal</keyword>
<evidence type="ECO:0000256" key="3">
    <source>
        <dbReference type="ARBA" id="ARBA00022475"/>
    </source>
</evidence>
<evidence type="ECO:0000256" key="8">
    <source>
        <dbReference type="ARBA" id="ARBA00023040"/>
    </source>
</evidence>
<proteinExistence type="inferred from homology"/>
<dbReference type="InterPro" id="IPR008112">
    <property type="entry name" value="Relaxin_rcpt"/>
</dbReference>
<sequence>MSLMTRTVFRVFTALLSLGLVSALLSLSSVTWASITASVEQSKSAIKASVGQRQAMLKLSSTAMESELDAKLIAIDTGILLPDDKDNCPAGYFHCNTTAQCVPQRANCDGRVDCDDDSDEQNCVNNFEAKYWDHLFRKNSFGRQGMDDKPIGECSWPNAKNFSCPCRGNEMLCRFQQLTALPLQLPSNNLETLDLTGNNFGLIDANFFSALPEVESLVLKFCTIREIDSHALDRLAAIPLKTLYMDDNELSRLPEHFFAPGNQLRILILARNQLSSLSSNNFRYLQQLVELDLRGNLIANFGSQVFAQLHSLEVLYLNNNRLQQLHLGMFPSNLLHLQTLSLAHNQIASIEPNTFTFPQLRHLFLAGNQLSYIREGTFCNLSYLQGLHLNENQIEKFDLHAFDCLENLNSLLLNGNRFKTLQPAVLQNLTNLDFIYFSWFHLCRAALHVRVCDPRGDGISSTFHLLDNQLLRGSVWIMASIAVVGNLLVLAGRYFYKSRSNVEHSLYLRHLAASDFLMGIYLTLIACADISFRGQYIRHEESWRHSELCAFAGFLSTFSCQSSTLLLTLVTWDRLMSVTRPLKPRDTEKVRIVLRLLLVWGISFGLAAAPLLTNDYFGEHFYGNNGVCLSLHIHDPYAKGWEYSALLFICINTISLIFILYSYVRMLQAIRDSGGGMRSTHSGRESVVATRFAIIVTTDCACWLPIIVVKVAALSGCVISPDLYAWLAVLVLPVNSALNPVLYTLTTAAFKQQLRRYCHTLPTCSLGNNETRSQTQTAYESGLSVSLAHMGGSLGGSGRKRMSHRHMSYL</sequence>
<feature type="chain" id="PRO_5044642571" evidence="16">
    <location>
        <begin position="24"/>
        <end position="810"/>
    </location>
</feature>
<dbReference type="Proteomes" id="UP000504633">
    <property type="component" value="Unplaced"/>
</dbReference>
<feature type="signal peptide" evidence="16">
    <location>
        <begin position="1"/>
        <end position="23"/>
    </location>
</feature>
<dbReference type="PROSITE" id="PS50262">
    <property type="entry name" value="G_PROTEIN_RECEP_F1_2"/>
    <property type="match status" value="1"/>
</dbReference>
<evidence type="ECO:0000313" key="20">
    <source>
        <dbReference type="RefSeq" id="XP_030079453.1"/>
    </source>
</evidence>
<dbReference type="InterPro" id="IPR001611">
    <property type="entry name" value="Leu-rich_rpt"/>
</dbReference>
<keyword evidence="7 15" id="KW-1133">Transmembrane helix</keyword>
<evidence type="ECO:0000313" key="18">
    <source>
        <dbReference type="Proteomes" id="UP000504633"/>
    </source>
</evidence>
<dbReference type="KEGG" id="dhe:111605698"/>
<dbReference type="InterPro" id="IPR002172">
    <property type="entry name" value="LDrepeatLR_classA_rpt"/>
</dbReference>
<evidence type="ECO:0000256" key="1">
    <source>
        <dbReference type="ARBA" id="ARBA00004651"/>
    </source>
</evidence>
<dbReference type="RefSeq" id="XP_030079453.1">
    <property type="nucleotide sequence ID" value="XM_030223593.1"/>
</dbReference>
<dbReference type="PROSITE" id="PS01209">
    <property type="entry name" value="LDLRA_1"/>
    <property type="match status" value="1"/>
</dbReference>
<keyword evidence="5 15" id="KW-0812">Transmembrane</keyword>
<dbReference type="OrthoDB" id="2101615at2759"/>
<evidence type="ECO:0000256" key="13">
    <source>
        <dbReference type="ARBA" id="ARBA00023224"/>
    </source>
</evidence>
<reference evidence="19 20" key="1">
    <citation type="submission" date="2025-04" db="UniProtKB">
        <authorList>
            <consortium name="RefSeq"/>
        </authorList>
    </citation>
    <scope>IDENTIFICATION</scope>
    <source>
        <strain evidence="19 20">15085-1641.00</strain>
        <tissue evidence="19 20">Whole body</tissue>
    </source>
</reference>
<dbReference type="Pfam" id="PF13855">
    <property type="entry name" value="LRR_8"/>
    <property type="match status" value="2"/>
</dbReference>
<feature type="disulfide bond" evidence="14">
    <location>
        <begin position="108"/>
        <end position="123"/>
    </location>
</feature>
<evidence type="ECO:0000256" key="11">
    <source>
        <dbReference type="ARBA" id="ARBA00023170"/>
    </source>
</evidence>
<evidence type="ECO:0000256" key="2">
    <source>
        <dbReference type="ARBA" id="ARBA00010663"/>
    </source>
</evidence>